<dbReference type="InterPro" id="IPR052042">
    <property type="entry name" value="Tail_sheath_structural"/>
</dbReference>
<dbReference type="Pfam" id="PF04984">
    <property type="entry name" value="Phage_sheath_1"/>
    <property type="match status" value="1"/>
</dbReference>
<evidence type="ECO:0000256" key="1">
    <source>
        <dbReference type="ARBA" id="ARBA00008005"/>
    </source>
</evidence>
<dbReference type="EMBL" id="DF970265">
    <property type="protein sequence ID" value="GAP67348.1"/>
    <property type="molecule type" value="Genomic_DNA"/>
</dbReference>
<dbReference type="Pfam" id="PF17482">
    <property type="entry name" value="Phage_sheath_1C"/>
    <property type="match status" value="1"/>
</dbReference>
<dbReference type="PANTHER" id="PTHR35861:SF1">
    <property type="entry name" value="PHAGE TAIL SHEATH PROTEIN"/>
    <property type="match status" value="1"/>
</dbReference>
<evidence type="ECO:0000259" key="2">
    <source>
        <dbReference type="Pfam" id="PF04984"/>
    </source>
</evidence>
<dbReference type="RefSeq" id="WP_062537899.1">
    <property type="nucleotide sequence ID" value="NZ_DF970265.1"/>
</dbReference>
<reference evidence="4" key="1">
    <citation type="submission" date="2015-03" db="EMBL/GenBank/DDBJ databases">
        <title>Draft genome sequence of Mizugakiibacter sediminis skMP5.</title>
        <authorList>
            <person name="Watanabe T."/>
            <person name="Kojima H."/>
            <person name="Fukui M."/>
        </authorList>
    </citation>
    <scope>NUCLEOTIDE SEQUENCE</scope>
    <source>
        <strain evidence="4">SkMP5</strain>
    </source>
</reference>
<dbReference type="STRING" id="1475481.GCA_000953855_02721"/>
<reference evidence="5" key="2">
    <citation type="submission" date="2015-08" db="EMBL/GenBank/DDBJ databases">
        <title>Complete DNA Sequence of Pseudomonas syringae pv. actinidiae, the Causal Agent of Kiwifruit Canker Disease.</title>
        <authorList>
            <person name="Rikkerink E.H.A."/>
            <person name="Fineran P.C."/>
        </authorList>
    </citation>
    <scope>NUCLEOTIDE SEQUENCE</scope>
    <source>
        <strain evidence="5">SkMP5</strain>
    </source>
</reference>
<proteinExistence type="inferred from homology"/>
<dbReference type="EMBL" id="DF952378">
    <property type="protein sequence ID" value="GAN43546.1"/>
    <property type="molecule type" value="Genomic_DNA"/>
</dbReference>
<organism evidence="5">
    <name type="scientific">Mizugakiibacter sediminis</name>
    <dbReference type="NCBI Taxonomy" id="1475481"/>
    <lineage>
        <taxon>Bacteria</taxon>
        <taxon>Pseudomonadati</taxon>
        <taxon>Pseudomonadota</taxon>
        <taxon>Gammaproteobacteria</taxon>
        <taxon>Lysobacterales</taxon>
        <taxon>Rhodanobacteraceae</taxon>
        <taxon>Mizugakiibacter</taxon>
    </lineage>
</organism>
<protein>
    <submittedName>
        <fullName evidence="5">Phage tail sheath protein FI</fullName>
    </submittedName>
    <submittedName>
        <fullName evidence="4">Tail protein</fullName>
    </submittedName>
</protein>
<gene>
    <name evidence="4" type="ORF">MBSD_0050</name>
    <name evidence="5" type="ORF">MBSD_n2669</name>
</gene>
<keyword evidence="6" id="KW-1185">Reference proteome</keyword>
<accession>A0A0K8QR05</accession>
<evidence type="ECO:0000259" key="3">
    <source>
        <dbReference type="Pfam" id="PF17482"/>
    </source>
</evidence>
<dbReference type="HOGENOM" id="CLU_009303_1_0_6"/>
<dbReference type="OrthoDB" id="9767864at2"/>
<dbReference type="AlphaFoldDB" id="A0A0K8QR05"/>
<dbReference type="Proteomes" id="UP000253740">
    <property type="component" value="Unassembled WGS sequence"/>
</dbReference>
<name>A0A0K8QR05_9GAMM</name>
<sequence length="541" mass="57356">MPSALTFPGVYIEEIPSGVRTITGVATSITAFIGRAARGPSDADTDGPVTVNSYGDFERSFGKLDPAYPMGYAVRDFYLNGGAQAVIVRLYKTNAGKPAKAAIKIANLPLEAASAGAWGNKLRARIDANVSADVAARYGLASSDLFNLTVRDMDSGAQESFLNLTVKESPRRADRVLKAGSSLVRVAASLTLPATTVPTAHQDLSPSDIAGGKTVWDLDKSSTGVAPADQAADSAALDDAAYQGDANAKTGIYALKKVDLFNLLCIPPDVRDGSTSPAVYQTALAFCVERRALLIVDAPADWSSAGGITQNNNQALTALGLSGDAARNAALYFPRVLEADPARGGQTDTFVPCGIVAGVMARTDVQRGVWKAPAGLDAALSGVQGLAVKLTDGENGMLNPIGVNCLRSFPLIGPVVWGARTLRGADLLADEYKYVPVRRLALYIEESLFRGTQWVVFEPNDEPLWAQIRLNVGAFMHNLFRQGAFQGKTPQDAYFVKCDKETTTQNDINLGIVNIVVGFAPLKPAEFVVIKLQQMAGQIQS</sequence>
<dbReference type="InterPro" id="IPR020287">
    <property type="entry name" value="Tail_sheath_C"/>
</dbReference>
<evidence type="ECO:0000313" key="4">
    <source>
        <dbReference type="EMBL" id="GAN43546.1"/>
    </source>
</evidence>
<dbReference type="Gene3D" id="3.40.50.11780">
    <property type="match status" value="2"/>
</dbReference>
<comment type="similarity">
    <text evidence="1">Belongs to the myoviridae tail sheath protein family.</text>
</comment>
<dbReference type="InterPro" id="IPR035089">
    <property type="entry name" value="Phage_sheath_subtilisin"/>
</dbReference>
<evidence type="ECO:0000313" key="6">
    <source>
        <dbReference type="Proteomes" id="UP000253740"/>
    </source>
</evidence>
<evidence type="ECO:0000313" key="5">
    <source>
        <dbReference type="EMBL" id="GAP67348.1"/>
    </source>
</evidence>
<feature type="domain" description="Tail sheath protein C-terminal" evidence="3">
    <location>
        <begin position="431"/>
        <end position="531"/>
    </location>
</feature>
<feature type="domain" description="Tail sheath protein subtilisin-like" evidence="2">
    <location>
        <begin position="260"/>
        <end position="422"/>
    </location>
</feature>
<dbReference type="PANTHER" id="PTHR35861">
    <property type="match status" value="1"/>
</dbReference>